<proteinExistence type="predicted"/>
<protein>
    <submittedName>
        <fullName evidence="2">Uncharacterized protein</fullName>
    </submittedName>
</protein>
<reference evidence="2" key="1">
    <citation type="submission" date="2022-07" db="EMBL/GenBank/DDBJ databases">
        <title>Genome Sequence of Leucocoprinus birnbaumii.</title>
        <authorList>
            <person name="Buettner E."/>
        </authorList>
    </citation>
    <scope>NUCLEOTIDE SEQUENCE</scope>
    <source>
        <strain evidence="2">VT141</strain>
    </source>
</reference>
<feature type="compositionally biased region" description="Polar residues" evidence="1">
    <location>
        <begin position="63"/>
        <end position="80"/>
    </location>
</feature>
<accession>A0AAD5YYG5</accession>
<feature type="compositionally biased region" description="Low complexity" evidence="1">
    <location>
        <begin position="81"/>
        <end position="116"/>
    </location>
</feature>
<keyword evidence="3" id="KW-1185">Reference proteome</keyword>
<dbReference type="Proteomes" id="UP001213000">
    <property type="component" value="Unassembled WGS sequence"/>
</dbReference>
<evidence type="ECO:0000256" key="1">
    <source>
        <dbReference type="SAM" id="MobiDB-lite"/>
    </source>
</evidence>
<feature type="region of interest" description="Disordered" evidence="1">
    <location>
        <begin position="63"/>
        <end position="150"/>
    </location>
</feature>
<gene>
    <name evidence="2" type="ORF">NP233_g734</name>
</gene>
<evidence type="ECO:0000313" key="3">
    <source>
        <dbReference type="Proteomes" id="UP001213000"/>
    </source>
</evidence>
<name>A0AAD5YYG5_9AGAR</name>
<comment type="caution">
    <text evidence="2">The sequence shown here is derived from an EMBL/GenBank/DDBJ whole genome shotgun (WGS) entry which is preliminary data.</text>
</comment>
<dbReference type="EMBL" id="JANIEX010000022">
    <property type="protein sequence ID" value="KAJ3575979.1"/>
    <property type="molecule type" value="Genomic_DNA"/>
</dbReference>
<dbReference type="AlphaFoldDB" id="A0AAD5YYG5"/>
<sequence length="257" mass="28347">MTIPSRRGALHILALIATDDTERTKISNCYEDQPHHTAADVRIPLLCNADSPVMHNVSNLHLTTKPVSCPTDPNTTQKPLSSHSAAEESISTASNSSSSSSSSSSHASSLSSATSSRRTRSSGKNDRDRKTRSASSQQSGLELNKKLELRAKRSQKIEKAKKISSLDNSPANDRQLHVLRMVYDEITMYPSEPWIAILAIIIHRSAHMHISLITAIADTDYSVSPPQIIQASQELVFERAAKARHRRRDHCHLICRG</sequence>
<evidence type="ECO:0000313" key="2">
    <source>
        <dbReference type="EMBL" id="KAJ3575979.1"/>
    </source>
</evidence>
<organism evidence="2 3">
    <name type="scientific">Leucocoprinus birnbaumii</name>
    <dbReference type="NCBI Taxonomy" id="56174"/>
    <lineage>
        <taxon>Eukaryota</taxon>
        <taxon>Fungi</taxon>
        <taxon>Dikarya</taxon>
        <taxon>Basidiomycota</taxon>
        <taxon>Agaricomycotina</taxon>
        <taxon>Agaricomycetes</taxon>
        <taxon>Agaricomycetidae</taxon>
        <taxon>Agaricales</taxon>
        <taxon>Agaricineae</taxon>
        <taxon>Agaricaceae</taxon>
        <taxon>Leucocoprinus</taxon>
    </lineage>
</organism>